<dbReference type="GO" id="GO:0000049">
    <property type="term" value="F:tRNA binding"/>
    <property type="evidence" value="ECO:0007669"/>
    <property type="project" value="UniProtKB-KW"/>
</dbReference>
<evidence type="ECO:0000256" key="7">
    <source>
        <dbReference type="ARBA" id="ARBA00022694"/>
    </source>
</evidence>
<dbReference type="GO" id="GO:0005634">
    <property type="term" value="C:nucleus"/>
    <property type="evidence" value="ECO:0007669"/>
    <property type="project" value="UniProtKB-SubCell"/>
</dbReference>
<evidence type="ECO:0000256" key="2">
    <source>
        <dbReference type="ARBA" id="ARBA00007494"/>
    </source>
</evidence>
<dbReference type="eggNOG" id="KOG2198">
    <property type="taxonomic scope" value="Eukaryota"/>
</dbReference>
<evidence type="ECO:0000256" key="3">
    <source>
        <dbReference type="ARBA" id="ARBA00022555"/>
    </source>
</evidence>
<keyword evidence="7" id="KW-0819">tRNA processing</keyword>
<sequence length="524" mass="58039">MTSAGDSPTKRKLSETPTMADGTDGSSPEPDTKKVQLEDGTAVPANPEKPVHAHDYKQNGKWKEITKENANFEKFYRACNIVPGGDEGFTQFMDSMRSDLPSTFRIVGSKAEVKSFRAILESQFISKMADIQIEGKPIPKPSPVSWIPDQRVWNIGLPRLLIRKSPELDAFHKFIVQENTEGNITRQELVSMIPPLLLDVQPDHLVLDMCAAPGSKTAQIIEALHETPLMEDGTPALPTGMVVANDVDHRRCQMLVHQIKRLQSPACVTSNYDASLFPTISLPVEDPATQHPLSNPLQFDRVLCDVPCSGDGTLRKNPAIWSKWNHANAIALHNLQIRIAVRGLELLKIGGRFVYSTCSFNPIENEAVVAELLRQFPNELRLVDTSDALPGMSRQPGLTQWPICNRNLDFYQSKADIPAAETQHIKDSMCPPTPEEVERMHLDRCIRILPHVLDTGGFFIAVFEKLGPIGSVDARRAAYANVPPPADDATGLDDETLKVLGKLRRPKGGDAGPRKSRFYTEDPT</sequence>
<keyword evidence="9" id="KW-0539">Nucleus</keyword>
<dbReference type="PANTHER" id="PTHR22808:SF1">
    <property type="entry name" value="RNA CYTOSINE-C(5)-METHYLTRANSFERASE NSUN2-RELATED"/>
    <property type="match status" value="1"/>
</dbReference>
<gene>
    <name evidence="13" type="ORF">H696_03786</name>
</gene>
<dbReference type="GO" id="GO:0030488">
    <property type="term" value="P:tRNA methylation"/>
    <property type="evidence" value="ECO:0007669"/>
    <property type="project" value="TreeGrafter"/>
</dbReference>
<evidence type="ECO:0000256" key="9">
    <source>
        <dbReference type="ARBA" id="ARBA00023242"/>
    </source>
</evidence>
<feature type="region of interest" description="Disordered" evidence="11">
    <location>
        <begin position="502"/>
        <end position="524"/>
    </location>
</feature>
<reference evidence="13" key="1">
    <citation type="submission" date="2013-04" db="EMBL/GenBank/DDBJ databases">
        <title>The Genome Sequence of Fonticula alba ATCC 38817.</title>
        <authorList>
            <consortium name="The Broad Institute Genomics Platform"/>
            <person name="Russ C."/>
            <person name="Cuomo C."/>
            <person name="Burger G."/>
            <person name="Gray M.W."/>
            <person name="Holland P.W.H."/>
            <person name="King N."/>
            <person name="Lang F.B.F."/>
            <person name="Roger A.J."/>
            <person name="Ruiz-Trillo I."/>
            <person name="Brown M."/>
            <person name="Walker B."/>
            <person name="Young S."/>
            <person name="Zeng Q."/>
            <person name="Gargeya S."/>
            <person name="Fitzgerald M."/>
            <person name="Haas B."/>
            <person name="Abouelleil A."/>
            <person name="Allen A.W."/>
            <person name="Alvarado L."/>
            <person name="Arachchi H.M."/>
            <person name="Berlin A.M."/>
            <person name="Chapman S.B."/>
            <person name="Gainer-Dewar J."/>
            <person name="Goldberg J."/>
            <person name="Griggs A."/>
            <person name="Gujja S."/>
            <person name="Hansen M."/>
            <person name="Howarth C."/>
            <person name="Imamovic A."/>
            <person name="Ireland A."/>
            <person name="Larimer J."/>
            <person name="McCowan C."/>
            <person name="Murphy C."/>
            <person name="Pearson M."/>
            <person name="Poon T.W."/>
            <person name="Priest M."/>
            <person name="Roberts A."/>
            <person name="Saif S."/>
            <person name="Shea T."/>
            <person name="Sisk P."/>
            <person name="Sykes S."/>
            <person name="Wortman J."/>
            <person name="Nusbaum C."/>
            <person name="Birren B."/>
        </authorList>
    </citation>
    <scope>NUCLEOTIDE SEQUENCE [LARGE SCALE GENOMIC DNA]</scope>
    <source>
        <strain evidence="13">ATCC 38817</strain>
    </source>
</reference>
<feature type="domain" description="SAM-dependent MTase RsmB/NOP-type" evidence="12">
    <location>
        <begin position="92"/>
        <end position="466"/>
    </location>
</feature>
<comment type="similarity">
    <text evidence="2 10">Belongs to the class I-like SAM-binding methyltransferase superfamily. RsmB/NOP family.</text>
</comment>
<dbReference type="PANTHER" id="PTHR22808">
    <property type="entry name" value="NCL1 YEAST -RELATED NOL1/NOP2/FMU SUN DOMAIN-CONTAINING"/>
    <property type="match status" value="1"/>
</dbReference>
<dbReference type="InterPro" id="IPR023267">
    <property type="entry name" value="RCMT"/>
</dbReference>
<dbReference type="OMA" id="NHQAQKF"/>
<dbReference type="Pfam" id="PF01189">
    <property type="entry name" value="Methyltr_RsmB-F"/>
    <property type="match status" value="1"/>
</dbReference>
<evidence type="ECO:0000313" key="14">
    <source>
        <dbReference type="Proteomes" id="UP000030693"/>
    </source>
</evidence>
<evidence type="ECO:0000256" key="4">
    <source>
        <dbReference type="ARBA" id="ARBA00022603"/>
    </source>
</evidence>
<dbReference type="InterPro" id="IPR018314">
    <property type="entry name" value="RsmB/NOL1/NOP2-like_CS"/>
</dbReference>
<evidence type="ECO:0000256" key="10">
    <source>
        <dbReference type="PROSITE-ProRule" id="PRU01023"/>
    </source>
</evidence>
<evidence type="ECO:0000256" key="8">
    <source>
        <dbReference type="ARBA" id="ARBA00022884"/>
    </source>
</evidence>
<dbReference type="InterPro" id="IPR001678">
    <property type="entry name" value="MeTrfase_RsmB-F_NOP2_dom"/>
</dbReference>
<feature type="region of interest" description="Disordered" evidence="11">
    <location>
        <begin position="1"/>
        <end position="57"/>
    </location>
</feature>
<keyword evidence="8 10" id="KW-0694">RNA-binding</keyword>
<evidence type="ECO:0000256" key="1">
    <source>
        <dbReference type="ARBA" id="ARBA00004123"/>
    </source>
</evidence>
<dbReference type="OrthoDB" id="6093671at2759"/>
<dbReference type="InterPro" id="IPR049560">
    <property type="entry name" value="MeTrfase_RsmB-F_NOP2_cat"/>
</dbReference>
<dbReference type="GeneID" id="20528511"/>
<evidence type="ECO:0000259" key="12">
    <source>
        <dbReference type="PROSITE" id="PS51686"/>
    </source>
</evidence>
<comment type="subcellular location">
    <subcellularLocation>
        <location evidence="1">Nucleus</location>
    </subcellularLocation>
</comment>
<feature type="binding site" evidence="10">
    <location>
        <position position="246"/>
    </location>
    <ligand>
        <name>S-adenosyl-L-methionine</name>
        <dbReference type="ChEBI" id="CHEBI:59789"/>
    </ligand>
</feature>
<dbReference type="SUPFAM" id="SSF53335">
    <property type="entry name" value="S-adenosyl-L-methionine-dependent methyltransferases"/>
    <property type="match status" value="1"/>
</dbReference>
<keyword evidence="4 10" id="KW-0489">Methyltransferase</keyword>
<keyword evidence="3" id="KW-0820">tRNA-binding</keyword>
<evidence type="ECO:0000256" key="5">
    <source>
        <dbReference type="ARBA" id="ARBA00022679"/>
    </source>
</evidence>
<evidence type="ECO:0000313" key="13">
    <source>
        <dbReference type="EMBL" id="KCV69354.1"/>
    </source>
</evidence>
<dbReference type="PRINTS" id="PR02008">
    <property type="entry name" value="RCMTFAMILY"/>
</dbReference>
<dbReference type="Gene3D" id="3.40.50.150">
    <property type="entry name" value="Vaccinia Virus protein VP39"/>
    <property type="match status" value="1"/>
</dbReference>
<accession>A0A058Z4Z1</accession>
<dbReference type="EMBL" id="KB932206">
    <property type="protein sequence ID" value="KCV69354.1"/>
    <property type="molecule type" value="Genomic_DNA"/>
</dbReference>
<dbReference type="GO" id="GO:0005737">
    <property type="term" value="C:cytoplasm"/>
    <property type="evidence" value="ECO:0007669"/>
    <property type="project" value="TreeGrafter"/>
</dbReference>
<evidence type="ECO:0000256" key="6">
    <source>
        <dbReference type="ARBA" id="ARBA00022691"/>
    </source>
</evidence>
<proteinExistence type="inferred from homology"/>
<feature type="binding site" evidence="10">
    <location>
        <position position="273"/>
    </location>
    <ligand>
        <name>S-adenosyl-L-methionine</name>
        <dbReference type="ChEBI" id="CHEBI:59789"/>
    </ligand>
</feature>
<dbReference type="Proteomes" id="UP000030693">
    <property type="component" value="Unassembled WGS sequence"/>
</dbReference>
<name>A0A058Z4Z1_FONAL</name>
<feature type="active site" description="Nucleophile" evidence="10">
    <location>
        <position position="358"/>
    </location>
</feature>
<dbReference type="AlphaFoldDB" id="A0A058Z4Z1"/>
<dbReference type="STRING" id="691883.A0A058Z4Z1"/>
<keyword evidence="6 10" id="KW-0949">S-adenosyl-L-methionine</keyword>
<dbReference type="RefSeq" id="XP_009495919.1">
    <property type="nucleotide sequence ID" value="XM_009497644.1"/>
</dbReference>
<keyword evidence="5 10" id="KW-0808">Transferase</keyword>
<keyword evidence="14" id="KW-1185">Reference proteome</keyword>
<protein>
    <recommendedName>
        <fullName evidence="12">SAM-dependent MTase RsmB/NOP-type domain-containing protein</fullName>
    </recommendedName>
</protein>
<dbReference type="PROSITE" id="PS51686">
    <property type="entry name" value="SAM_MT_RSMB_NOP"/>
    <property type="match status" value="1"/>
</dbReference>
<dbReference type="InterPro" id="IPR029063">
    <property type="entry name" value="SAM-dependent_MTases_sf"/>
</dbReference>
<dbReference type="InterPro" id="IPR023270">
    <property type="entry name" value="RCMT_NCL1"/>
</dbReference>
<dbReference type="PROSITE" id="PS01153">
    <property type="entry name" value="NOL1_NOP2_SUN"/>
    <property type="match status" value="1"/>
</dbReference>
<organism evidence="13">
    <name type="scientific">Fonticula alba</name>
    <name type="common">Slime mold</name>
    <dbReference type="NCBI Taxonomy" id="691883"/>
    <lineage>
        <taxon>Eukaryota</taxon>
        <taxon>Rotosphaerida</taxon>
        <taxon>Fonticulaceae</taxon>
        <taxon>Fonticula</taxon>
    </lineage>
</organism>
<evidence type="ECO:0000256" key="11">
    <source>
        <dbReference type="SAM" id="MobiDB-lite"/>
    </source>
</evidence>
<dbReference type="GO" id="GO:0016428">
    <property type="term" value="F:tRNA (cytidine-5-)-methyltransferase activity"/>
    <property type="evidence" value="ECO:0007669"/>
    <property type="project" value="InterPro"/>
</dbReference>
<dbReference type="PRINTS" id="PR02011">
    <property type="entry name" value="RCMTNCL1"/>
</dbReference>
<feature type="binding site" evidence="10">
    <location>
        <begin position="210"/>
        <end position="216"/>
    </location>
    <ligand>
        <name>S-adenosyl-L-methionine</name>
        <dbReference type="ChEBI" id="CHEBI:59789"/>
    </ligand>
</feature>
<feature type="binding site" evidence="10">
    <location>
        <position position="305"/>
    </location>
    <ligand>
        <name>S-adenosyl-L-methionine</name>
        <dbReference type="ChEBI" id="CHEBI:59789"/>
    </ligand>
</feature>